<dbReference type="RefSeq" id="WP_266605527.1">
    <property type="nucleotide sequence ID" value="NZ_JAPHNL010000332.1"/>
</dbReference>
<dbReference type="PANTHER" id="PTHR22916">
    <property type="entry name" value="GLYCOSYLTRANSFERASE"/>
    <property type="match status" value="1"/>
</dbReference>
<dbReference type="Pfam" id="PF00535">
    <property type="entry name" value="Glycos_transf_2"/>
    <property type="match status" value="1"/>
</dbReference>
<protein>
    <submittedName>
        <fullName evidence="2">Glycosyltransferase</fullName>
    </submittedName>
</protein>
<dbReference type="SUPFAM" id="SSF53448">
    <property type="entry name" value="Nucleotide-diphospho-sugar transferases"/>
    <property type="match status" value="1"/>
</dbReference>
<evidence type="ECO:0000313" key="2">
    <source>
        <dbReference type="EMBL" id="MCX3064069.1"/>
    </source>
</evidence>
<dbReference type="EMBL" id="JAPHNL010000332">
    <property type="protein sequence ID" value="MCX3064069.1"/>
    <property type="molecule type" value="Genomic_DNA"/>
</dbReference>
<name>A0ABT3U420_9ACTN</name>
<organism evidence="2 3">
    <name type="scientific">Streptomyces beihaiensis</name>
    <dbReference type="NCBI Taxonomy" id="2984495"/>
    <lineage>
        <taxon>Bacteria</taxon>
        <taxon>Bacillati</taxon>
        <taxon>Actinomycetota</taxon>
        <taxon>Actinomycetes</taxon>
        <taxon>Kitasatosporales</taxon>
        <taxon>Streptomycetaceae</taxon>
        <taxon>Streptomyces</taxon>
    </lineage>
</organism>
<sequence length="562" mass="63081">MAEAAPDVTVTVIGYNDAERLPRAVESLRRQSLRSLEIIVSDDHSTDHTPEVVRELAARDDRIVYLRLPENSGGCGAPRNAAIEIARAPYLMFLDSDDELPERACEILLDALRADDEADFAMGAVERIRTDTGSVSPWHPHLFGGPARRTVRGVREEPGVLFEHLSTNKMYRREFIDRHTLRFPLGIHYEDQLFSARAYCLARAFTIVPEPVYRWYISPLEAADALSISNQRHRVENVRDRINVARLIDAFLADSGHQDIKADKDYKFLKHDLRMYTGDLPYRTPEWIKRFDDEVSPYLATLTPEAFERLPRDHRVVIRLVRDGRYEEARIAARGMDRRVGPREVAQDAAGHVYWGPVVPAAPDSARELDITDLALRARPFRDALLRHEVTRVAPADGARVTLDVRTYDPGRRLPTGPVVATVELAPARERLRASFRLDPVRPGLFEGSVTLDLGAVALPPHGFSGRRHPVLAITRHGQRNTGVLLAPLDFPRLSREVGYRRGTAGHRVTVEPEGHGAGRVQVTWERAGLLAKAEPHLPALRKAVGPALRRTRRLVRALGAG</sequence>
<comment type="caution">
    <text evidence="2">The sequence shown here is derived from an EMBL/GenBank/DDBJ whole genome shotgun (WGS) entry which is preliminary data.</text>
</comment>
<dbReference type="PANTHER" id="PTHR22916:SF3">
    <property type="entry name" value="UDP-GLCNAC:BETAGAL BETA-1,3-N-ACETYLGLUCOSAMINYLTRANSFERASE-LIKE PROTEIN 1"/>
    <property type="match status" value="1"/>
</dbReference>
<gene>
    <name evidence="2" type="ORF">OFY01_30790</name>
</gene>
<dbReference type="InterPro" id="IPR029044">
    <property type="entry name" value="Nucleotide-diphossugar_trans"/>
</dbReference>
<accession>A0ABT3U420</accession>
<dbReference type="Gene3D" id="3.90.550.10">
    <property type="entry name" value="Spore Coat Polysaccharide Biosynthesis Protein SpsA, Chain A"/>
    <property type="match status" value="1"/>
</dbReference>
<dbReference type="InterPro" id="IPR001173">
    <property type="entry name" value="Glyco_trans_2-like"/>
</dbReference>
<reference evidence="2" key="1">
    <citation type="submission" date="2022-10" db="EMBL/GenBank/DDBJ databases">
        <title>Streptomyces beihaiensis sp. nov., a chitin degrading actinobacterium, isolated from shrimp pond soil.</title>
        <authorList>
            <person name="Xie J."/>
            <person name="Shen N."/>
        </authorList>
    </citation>
    <scope>NUCLEOTIDE SEQUENCE</scope>
    <source>
        <strain evidence="2">GXMU-J5</strain>
    </source>
</reference>
<dbReference type="CDD" id="cd00761">
    <property type="entry name" value="Glyco_tranf_GTA_type"/>
    <property type="match status" value="1"/>
</dbReference>
<feature type="domain" description="Glycosyltransferase 2-like" evidence="1">
    <location>
        <begin position="10"/>
        <end position="178"/>
    </location>
</feature>
<keyword evidence="3" id="KW-1185">Reference proteome</keyword>
<evidence type="ECO:0000259" key="1">
    <source>
        <dbReference type="Pfam" id="PF00535"/>
    </source>
</evidence>
<dbReference type="Proteomes" id="UP001163064">
    <property type="component" value="Unassembled WGS sequence"/>
</dbReference>
<proteinExistence type="predicted"/>
<evidence type="ECO:0000313" key="3">
    <source>
        <dbReference type="Proteomes" id="UP001163064"/>
    </source>
</evidence>